<dbReference type="Proteomes" id="UP000577707">
    <property type="component" value="Unassembled WGS sequence"/>
</dbReference>
<accession>A0A7W5F7A5</accession>
<keyword evidence="3" id="KW-1185">Reference proteome</keyword>
<evidence type="ECO:0000313" key="3">
    <source>
        <dbReference type="Proteomes" id="UP000577707"/>
    </source>
</evidence>
<gene>
    <name evidence="2" type="ORF">FHS12_000872</name>
</gene>
<evidence type="ECO:0000256" key="1">
    <source>
        <dbReference type="SAM" id="MobiDB-lite"/>
    </source>
</evidence>
<dbReference type="AlphaFoldDB" id="A0A7W5F7A5"/>
<comment type="caution">
    <text evidence="2">The sequence shown here is derived from an EMBL/GenBank/DDBJ whole genome shotgun (WGS) entry which is preliminary data.</text>
</comment>
<organism evidence="2 3">
    <name type="scientific">Nocardioides albus</name>
    <dbReference type="NCBI Taxonomy" id="1841"/>
    <lineage>
        <taxon>Bacteria</taxon>
        <taxon>Bacillati</taxon>
        <taxon>Actinomycetota</taxon>
        <taxon>Actinomycetes</taxon>
        <taxon>Propionibacteriales</taxon>
        <taxon>Nocardioidaceae</taxon>
        <taxon>Nocardioides</taxon>
    </lineage>
</organism>
<evidence type="ECO:0000313" key="2">
    <source>
        <dbReference type="EMBL" id="MBB3087939.1"/>
    </source>
</evidence>
<name>A0A7W5F7A5_9ACTN</name>
<proteinExistence type="predicted"/>
<feature type="compositionally biased region" description="Basic and acidic residues" evidence="1">
    <location>
        <begin position="1"/>
        <end position="21"/>
    </location>
</feature>
<reference evidence="2 3" key="1">
    <citation type="submission" date="2020-08" db="EMBL/GenBank/DDBJ databases">
        <title>Genomic Encyclopedia of Type Strains, Phase III (KMG-III): the genomes of soil and plant-associated and newly described type strains.</title>
        <authorList>
            <person name="Whitman W."/>
        </authorList>
    </citation>
    <scope>NUCLEOTIDE SEQUENCE [LARGE SCALE GENOMIC DNA]</scope>
    <source>
        <strain evidence="2 3">CECT 3302</strain>
    </source>
</reference>
<feature type="region of interest" description="Disordered" evidence="1">
    <location>
        <begin position="1"/>
        <end position="40"/>
    </location>
</feature>
<sequence length="106" mass="11477">MNLDLGRREVLGVPGRDRESVLHGGGGEQGVDHPKPPVGIQITPPLRDAERHRKQAFPVGLFDSVDPLQQGLRHGLVAACRQLERALAQLGDGQHRNVQIFVPLGG</sequence>
<dbReference type="EMBL" id="JACHXG010000002">
    <property type="protein sequence ID" value="MBB3087939.1"/>
    <property type="molecule type" value="Genomic_DNA"/>
</dbReference>
<protein>
    <submittedName>
        <fullName evidence="2">Uncharacterized protein</fullName>
    </submittedName>
</protein>